<feature type="compositionally biased region" description="Pro residues" evidence="1">
    <location>
        <begin position="384"/>
        <end position="399"/>
    </location>
</feature>
<accession>A0AA39XD77</accession>
<evidence type="ECO:0000259" key="3">
    <source>
        <dbReference type="Pfam" id="PF24320"/>
    </source>
</evidence>
<gene>
    <name evidence="4" type="ORF">B0T14DRAFT_420343</name>
</gene>
<dbReference type="Pfam" id="PF24320">
    <property type="entry name" value="DUF7492"/>
    <property type="match status" value="1"/>
</dbReference>
<reference evidence="4" key="1">
    <citation type="submission" date="2023-06" db="EMBL/GenBank/DDBJ databases">
        <title>Genome-scale phylogeny and comparative genomics of the fungal order Sordariales.</title>
        <authorList>
            <consortium name="Lawrence Berkeley National Laboratory"/>
            <person name="Hensen N."/>
            <person name="Bonometti L."/>
            <person name="Westerberg I."/>
            <person name="Brannstrom I.O."/>
            <person name="Guillou S."/>
            <person name="Cros-Aarteil S."/>
            <person name="Calhoun S."/>
            <person name="Haridas S."/>
            <person name="Kuo A."/>
            <person name="Mondo S."/>
            <person name="Pangilinan J."/>
            <person name="Riley R."/>
            <person name="Labutti K."/>
            <person name="Andreopoulos B."/>
            <person name="Lipzen A."/>
            <person name="Chen C."/>
            <person name="Yanf M."/>
            <person name="Daum C."/>
            <person name="Ng V."/>
            <person name="Clum A."/>
            <person name="Steindorff A."/>
            <person name="Ohm R."/>
            <person name="Martin F."/>
            <person name="Silar P."/>
            <person name="Natvig D."/>
            <person name="Lalanne C."/>
            <person name="Gautier V."/>
            <person name="Ament-Velasquez S.L."/>
            <person name="Kruys A."/>
            <person name="Hutchinson M.I."/>
            <person name="Powell A.J."/>
            <person name="Barry K."/>
            <person name="Miller A.N."/>
            <person name="Grigoriev I.V."/>
            <person name="Debuchy R."/>
            <person name="Gladieux P."/>
            <person name="Thoren M.H."/>
            <person name="Johannesson H."/>
        </authorList>
    </citation>
    <scope>NUCLEOTIDE SEQUENCE</scope>
    <source>
        <strain evidence="4">CBS 606.72</strain>
    </source>
</reference>
<feature type="region of interest" description="Disordered" evidence="1">
    <location>
        <begin position="376"/>
        <end position="423"/>
    </location>
</feature>
<dbReference type="Proteomes" id="UP001175000">
    <property type="component" value="Unassembled WGS sequence"/>
</dbReference>
<name>A0AA39XD77_9PEZI</name>
<feature type="compositionally biased region" description="Low complexity" evidence="1">
    <location>
        <begin position="400"/>
        <end position="421"/>
    </location>
</feature>
<comment type="caution">
    <text evidence="4">The sequence shown here is derived from an EMBL/GenBank/DDBJ whole genome shotgun (WGS) entry which is preliminary data.</text>
</comment>
<evidence type="ECO:0000256" key="2">
    <source>
        <dbReference type="SAM" id="SignalP"/>
    </source>
</evidence>
<keyword evidence="5" id="KW-1185">Reference proteome</keyword>
<dbReference type="InterPro" id="IPR055915">
    <property type="entry name" value="DUF7492"/>
</dbReference>
<dbReference type="AlphaFoldDB" id="A0AA39XD77"/>
<keyword evidence="2" id="KW-0732">Signal</keyword>
<organism evidence="4 5">
    <name type="scientific">Immersiella caudata</name>
    <dbReference type="NCBI Taxonomy" id="314043"/>
    <lineage>
        <taxon>Eukaryota</taxon>
        <taxon>Fungi</taxon>
        <taxon>Dikarya</taxon>
        <taxon>Ascomycota</taxon>
        <taxon>Pezizomycotina</taxon>
        <taxon>Sordariomycetes</taxon>
        <taxon>Sordariomycetidae</taxon>
        <taxon>Sordariales</taxon>
        <taxon>Lasiosphaeriaceae</taxon>
        <taxon>Immersiella</taxon>
    </lineage>
</organism>
<evidence type="ECO:0000313" key="4">
    <source>
        <dbReference type="EMBL" id="KAK0631801.1"/>
    </source>
</evidence>
<sequence>MRTRISSARSLVAAALLSLFGTAVAHSWPEETRRIAPNGTMIGESGFDRHHIPRGAIQEDLIRYLVPPIGASIITSQYKVVRDNQLPLNDQSYNDKFPMLKVAPGDFVAIKYTENGHVTKQDLPGANFKPVNRGTVYLYGTTTANDLTNYALQDIHLQWTADGTGGDGKGKLLATRNFDDGQCHEVEGAGGDAELILGYRKAALGASGEEVNNGLSCQSDLQIPLDVSPGETLTIIWVWDWPTMSAGGYPVSPATYHANSSDFGEVFVTMPEIYTGVVDYKIVDPCDPSLGEIKGPTCGAKKGNGKAVVNFARQRRPTLAGIRSQMLKPFLIDVPQANKGATIATAEPSDIPVFGLIGVKGPPPLPLHTSLFLGLDGFTGPSPTEAPQPGPEAPKPTSEPKPTTTAVTTAAPSPTTRPSFPGFNDKILTVTVTVPATTVYLTETETATATGGVPAGTGNLALSPTGRPSVSPFLRHRMIRREPGAWRF</sequence>
<feature type="chain" id="PRO_5041353286" description="DUF7492 domain-containing protein" evidence="2">
    <location>
        <begin position="26"/>
        <end position="488"/>
    </location>
</feature>
<evidence type="ECO:0000313" key="5">
    <source>
        <dbReference type="Proteomes" id="UP001175000"/>
    </source>
</evidence>
<feature type="signal peptide" evidence="2">
    <location>
        <begin position="1"/>
        <end position="25"/>
    </location>
</feature>
<evidence type="ECO:0000256" key="1">
    <source>
        <dbReference type="SAM" id="MobiDB-lite"/>
    </source>
</evidence>
<proteinExistence type="predicted"/>
<dbReference type="EMBL" id="JAULSU010000001">
    <property type="protein sequence ID" value="KAK0631801.1"/>
    <property type="molecule type" value="Genomic_DNA"/>
</dbReference>
<feature type="domain" description="DUF7492" evidence="3">
    <location>
        <begin position="24"/>
        <end position="247"/>
    </location>
</feature>
<protein>
    <recommendedName>
        <fullName evidence="3">DUF7492 domain-containing protein</fullName>
    </recommendedName>
</protein>